<evidence type="ECO:0000313" key="1">
    <source>
        <dbReference type="EMBL" id="QEF15210.1"/>
    </source>
</evidence>
<reference evidence="1" key="1">
    <citation type="submission" date="2019-08" db="EMBL/GenBank/DDBJ databases">
        <title>Antibiosis Participates in the Biocontrol of Bucillus cereus 0-9 Against Rice Sheath Blight.</title>
        <authorList>
            <person name="Wang G."/>
            <person name="Liu F."/>
        </authorList>
    </citation>
    <scope>NUCLEOTIDE SEQUENCE</scope>
    <source>
        <strain evidence="1">09</strain>
    </source>
</reference>
<accession>A0A5B9HPW5</accession>
<sequence length="94" mass="11138">MFNCNLFEIVVVMQNNLLKILNMRFYNIVITILIKEDVISNLLIINKMIMIITIDSLNNIILYRCIVNSNFDCKFCGNRLYFIENDNQRLIAEE</sequence>
<name>A0A5B9HPW5_BACCE</name>
<gene>
    <name evidence="1" type="ORF">FRY47_02020</name>
</gene>
<proteinExistence type="predicted"/>
<protein>
    <submittedName>
        <fullName evidence="1">Uncharacterized protein</fullName>
    </submittedName>
</protein>
<dbReference type="EMBL" id="CP042874">
    <property type="protein sequence ID" value="QEF15210.1"/>
    <property type="molecule type" value="Genomic_DNA"/>
</dbReference>
<organism evidence="1">
    <name type="scientific">Bacillus cereus</name>
    <dbReference type="NCBI Taxonomy" id="1396"/>
    <lineage>
        <taxon>Bacteria</taxon>
        <taxon>Bacillati</taxon>
        <taxon>Bacillota</taxon>
        <taxon>Bacilli</taxon>
        <taxon>Bacillales</taxon>
        <taxon>Bacillaceae</taxon>
        <taxon>Bacillus</taxon>
        <taxon>Bacillus cereus group</taxon>
    </lineage>
</organism>
<dbReference type="AlphaFoldDB" id="A0A5B9HPW5"/>